<sequence>MVKNFAAQVNIHKDPAIFVPGQSVTGCMVINVRNPMKVRGIRIRILGEVNTCIKVRNYSSSDNSFHGDLSYDEIHRESETYIDRQFTVWGNEIAARHVEPQVLPSGRHQFDFDFEIPLNTRMPSSFALDDKCSATYKIIGKLVIPDKGEEIIEKKFIFLEAINVTDSFLSQPTTPALNETTICCCCCESDPIKLNAWLDHGAYRPGDTMILNAECHNNSIYWLRCIRAKLYRKIQWNAKGHSRKKTVTLFDIESPIGIIPERKYEWKDHLIQLKQMPPSITSFNLFSVSYEMHIYMEIPYYNGYFEVVIPVVIGTLPLPNDEFELQGNIYSMPQSTVPGSTLSELPPSYDEVVDNRNSSITTYPNSNPANVATVSVEVEEF</sequence>
<gene>
    <name evidence="3" type="ORF">TRIADDRAFT_59958</name>
</gene>
<dbReference type="Proteomes" id="UP000009022">
    <property type="component" value="Unassembled WGS sequence"/>
</dbReference>
<accession>B3S6W9</accession>
<dbReference type="SMART" id="SM01017">
    <property type="entry name" value="Arrestin_C"/>
    <property type="match status" value="1"/>
</dbReference>
<evidence type="ECO:0000313" key="3">
    <source>
        <dbReference type="EMBL" id="EDV21466.1"/>
    </source>
</evidence>
<dbReference type="GeneID" id="6757279"/>
<dbReference type="Gene3D" id="2.60.40.640">
    <property type="match status" value="2"/>
</dbReference>
<dbReference type="PROSITE" id="PS51257">
    <property type="entry name" value="PROKAR_LIPOPROTEIN"/>
    <property type="match status" value="1"/>
</dbReference>
<dbReference type="GO" id="GO:0005737">
    <property type="term" value="C:cytoplasm"/>
    <property type="evidence" value="ECO:0000318"/>
    <property type="project" value="GO_Central"/>
</dbReference>
<evidence type="ECO:0000313" key="4">
    <source>
        <dbReference type="Proteomes" id="UP000009022"/>
    </source>
</evidence>
<dbReference type="GO" id="GO:0015031">
    <property type="term" value="P:protein transport"/>
    <property type="evidence" value="ECO:0000318"/>
    <property type="project" value="GO_Central"/>
</dbReference>
<feature type="domain" description="Arrestin C-terminal-like" evidence="2">
    <location>
        <begin position="188"/>
        <end position="318"/>
    </location>
</feature>
<proteinExistence type="inferred from homology"/>
<dbReference type="CTD" id="6757279"/>
<evidence type="ECO:0000256" key="1">
    <source>
        <dbReference type="ARBA" id="ARBA00005298"/>
    </source>
</evidence>
<dbReference type="InterPro" id="IPR011022">
    <property type="entry name" value="Arrestin_C-like"/>
</dbReference>
<dbReference type="PANTHER" id="PTHR11188:SF17">
    <property type="entry name" value="FI21816P1"/>
    <property type="match status" value="1"/>
</dbReference>
<dbReference type="InterPro" id="IPR014752">
    <property type="entry name" value="Arrestin-like_C"/>
</dbReference>
<reference evidence="3 4" key="1">
    <citation type="journal article" date="2008" name="Nature">
        <title>The Trichoplax genome and the nature of placozoans.</title>
        <authorList>
            <person name="Srivastava M."/>
            <person name="Begovic E."/>
            <person name="Chapman J."/>
            <person name="Putnam N.H."/>
            <person name="Hellsten U."/>
            <person name="Kawashima T."/>
            <person name="Kuo A."/>
            <person name="Mitros T."/>
            <person name="Salamov A."/>
            <person name="Carpenter M.L."/>
            <person name="Signorovitch A.Y."/>
            <person name="Moreno M.A."/>
            <person name="Kamm K."/>
            <person name="Grimwood J."/>
            <person name="Schmutz J."/>
            <person name="Shapiro H."/>
            <person name="Grigoriev I.V."/>
            <person name="Buss L.W."/>
            <person name="Schierwater B."/>
            <person name="Dellaporta S.L."/>
            <person name="Rokhsar D.S."/>
        </authorList>
    </citation>
    <scope>NUCLEOTIDE SEQUENCE [LARGE SCALE GENOMIC DNA]</scope>
    <source>
        <strain evidence="3 4">Grell-BS-1999</strain>
    </source>
</reference>
<dbReference type="Pfam" id="PF00339">
    <property type="entry name" value="Arrestin_N"/>
    <property type="match status" value="1"/>
</dbReference>
<dbReference type="eggNOG" id="KOG3780">
    <property type="taxonomic scope" value="Eukaryota"/>
</dbReference>
<organism evidence="3 4">
    <name type="scientific">Trichoplax adhaerens</name>
    <name type="common">Trichoplax reptans</name>
    <dbReference type="NCBI Taxonomy" id="10228"/>
    <lineage>
        <taxon>Eukaryota</taxon>
        <taxon>Metazoa</taxon>
        <taxon>Placozoa</taxon>
        <taxon>Uniplacotomia</taxon>
        <taxon>Trichoplacea</taxon>
        <taxon>Trichoplacidae</taxon>
        <taxon>Trichoplax</taxon>
    </lineage>
</organism>
<dbReference type="OMA" id="NETTICC"/>
<dbReference type="InterPro" id="IPR050357">
    <property type="entry name" value="Arrestin_domain-protein"/>
</dbReference>
<dbReference type="InterPro" id="IPR011021">
    <property type="entry name" value="Arrestin-like_N"/>
</dbReference>
<dbReference type="FunCoup" id="B3S6W9">
    <property type="interactions" value="493"/>
</dbReference>
<dbReference type="InParanoid" id="B3S6W9"/>
<comment type="similarity">
    <text evidence="1">Belongs to the arrestin family.</text>
</comment>
<protein>
    <recommendedName>
        <fullName evidence="2">Arrestin C-terminal-like domain-containing protein</fullName>
    </recommendedName>
</protein>
<dbReference type="Pfam" id="PF02752">
    <property type="entry name" value="Arrestin_C"/>
    <property type="match status" value="1"/>
</dbReference>
<dbReference type="HOGENOM" id="CLU_039221_2_0_1"/>
<dbReference type="PANTHER" id="PTHR11188">
    <property type="entry name" value="ARRESTIN DOMAIN CONTAINING PROTEIN"/>
    <property type="match status" value="1"/>
</dbReference>
<dbReference type="SUPFAM" id="SSF81296">
    <property type="entry name" value="E set domains"/>
    <property type="match status" value="2"/>
</dbReference>
<dbReference type="EMBL" id="DS985253">
    <property type="protein sequence ID" value="EDV21466.1"/>
    <property type="molecule type" value="Genomic_DNA"/>
</dbReference>
<dbReference type="PhylomeDB" id="B3S6W9"/>
<dbReference type="RefSeq" id="XP_002116066.1">
    <property type="nucleotide sequence ID" value="XM_002116030.1"/>
</dbReference>
<name>B3S6W9_TRIAD</name>
<evidence type="ECO:0000259" key="2">
    <source>
        <dbReference type="SMART" id="SM01017"/>
    </source>
</evidence>
<dbReference type="InterPro" id="IPR014756">
    <property type="entry name" value="Ig_E-set"/>
</dbReference>
<dbReference type="AlphaFoldDB" id="B3S6W9"/>
<dbReference type="KEGG" id="tad:TRIADDRAFT_59958"/>
<dbReference type="OrthoDB" id="2333384at2759"/>
<keyword evidence="4" id="KW-1185">Reference proteome</keyword>